<dbReference type="CDD" id="cd17321">
    <property type="entry name" value="MFS_MMR_MDR_like"/>
    <property type="match status" value="1"/>
</dbReference>
<comment type="subcellular location">
    <subcellularLocation>
        <location evidence="1">Cell membrane</location>
        <topology evidence="1">Multi-pass membrane protein</topology>
    </subcellularLocation>
</comment>
<dbReference type="PANTHER" id="PTHR42718:SF9">
    <property type="entry name" value="MAJOR FACILITATOR SUPERFAMILY MULTIDRUG TRANSPORTER MFSC"/>
    <property type="match status" value="1"/>
</dbReference>
<evidence type="ECO:0000313" key="9">
    <source>
        <dbReference type="Proteomes" id="UP001501578"/>
    </source>
</evidence>
<feature type="transmembrane region" description="Helical" evidence="6">
    <location>
        <begin position="405"/>
        <end position="426"/>
    </location>
</feature>
<evidence type="ECO:0000256" key="4">
    <source>
        <dbReference type="ARBA" id="ARBA00022989"/>
    </source>
</evidence>
<dbReference type="InterPro" id="IPR036259">
    <property type="entry name" value="MFS_trans_sf"/>
</dbReference>
<feature type="transmembrane region" description="Helical" evidence="6">
    <location>
        <begin position="59"/>
        <end position="78"/>
    </location>
</feature>
<evidence type="ECO:0000256" key="6">
    <source>
        <dbReference type="SAM" id="Phobius"/>
    </source>
</evidence>
<feature type="transmembrane region" description="Helical" evidence="6">
    <location>
        <begin position="28"/>
        <end position="47"/>
    </location>
</feature>
<evidence type="ECO:0000259" key="7">
    <source>
        <dbReference type="PROSITE" id="PS50850"/>
    </source>
</evidence>
<evidence type="ECO:0000256" key="3">
    <source>
        <dbReference type="ARBA" id="ARBA00022692"/>
    </source>
</evidence>
<keyword evidence="3 6" id="KW-0812">Transmembrane</keyword>
<dbReference type="Gene3D" id="1.20.1250.20">
    <property type="entry name" value="MFS general substrate transporter like domains"/>
    <property type="match status" value="1"/>
</dbReference>
<keyword evidence="5 6" id="KW-0472">Membrane</keyword>
<dbReference type="PROSITE" id="PS50850">
    <property type="entry name" value="MFS"/>
    <property type="match status" value="1"/>
</dbReference>
<dbReference type="RefSeq" id="WP_343953997.1">
    <property type="nucleotide sequence ID" value="NZ_BAAAHQ010000041.1"/>
</dbReference>
<evidence type="ECO:0000256" key="2">
    <source>
        <dbReference type="ARBA" id="ARBA00022448"/>
    </source>
</evidence>
<feature type="transmembrane region" description="Helical" evidence="6">
    <location>
        <begin position="277"/>
        <end position="295"/>
    </location>
</feature>
<protein>
    <submittedName>
        <fullName evidence="8">DHA2 family efflux MFS transporter permease subunit</fullName>
    </submittedName>
</protein>
<keyword evidence="4 6" id="KW-1133">Transmembrane helix</keyword>
<proteinExistence type="predicted"/>
<dbReference type="InterPro" id="IPR020846">
    <property type="entry name" value="MFS_dom"/>
</dbReference>
<feature type="transmembrane region" description="Helical" evidence="6">
    <location>
        <begin position="334"/>
        <end position="359"/>
    </location>
</feature>
<evidence type="ECO:0000313" key="8">
    <source>
        <dbReference type="EMBL" id="GAA0948004.1"/>
    </source>
</evidence>
<dbReference type="Pfam" id="PF07690">
    <property type="entry name" value="MFS_1"/>
    <property type="match status" value="1"/>
</dbReference>
<gene>
    <name evidence="8" type="ORF">GCM10009560_64980</name>
</gene>
<feature type="transmembrane region" description="Helical" evidence="6">
    <location>
        <begin position="246"/>
        <end position="271"/>
    </location>
</feature>
<keyword evidence="2" id="KW-0813">Transport</keyword>
<feature type="transmembrane region" description="Helical" evidence="6">
    <location>
        <begin position="145"/>
        <end position="162"/>
    </location>
</feature>
<dbReference type="PANTHER" id="PTHR42718">
    <property type="entry name" value="MAJOR FACILITATOR SUPERFAMILY MULTIDRUG TRANSPORTER MFSC"/>
    <property type="match status" value="1"/>
</dbReference>
<feature type="transmembrane region" description="Helical" evidence="6">
    <location>
        <begin position="307"/>
        <end position="328"/>
    </location>
</feature>
<feature type="transmembrane region" description="Helical" evidence="6">
    <location>
        <begin position="380"/>
        <end position="399"/>
    </location>
</feature>
<feature type="transmembrane region" description="Helical" evidence="6">
    <location>
        <begin position="84"/>
        <end position="106"/>
    </location>
</feature>
<accession>A0ABP4BD23</accession>
<dbReference type="InterPro" id="IPR011701">
    <property type="entry name" value="MFS"/>
</dbReference>
<dbReference type="PRINTS" id="PR01036">
    <property type="entry name" value="TCRTETB"/>
</dbReference>
<dbReference type="Proteomes" id="UP001501578">
    <property type="component" value="Unassembled WGS sequence"/>
</dbReference>
<dbReference type="EMBL" id="BAAAHQ010000041">
    <property type="protein sequence ID" value="GAA0948004.1"/>
    <property type="molecule type" value="Genomic_DNA"/>
</dbReference>
<dbReference type="Gene3D" id="1.20.1720.10">
    <property type="entry name" value="Multidrug resistance protein D"/>
    <property type="match status" value="1"/>
</dbReference>
<sequence length="440" mass="44888">MFMTQLDSTIINVALGAVKTDFLSPTATVTWVVDSYLVTFASCLLGFGVIGDRLGRRRMYLAGLALFAVTSAGCAMAPDVGWLIGLRAVQGVAAAAVLVNSLAVLLDWFSAEDRPRAIGWWGAVAGISLAIGPPLGGLIVDGLGWRWVFWMNFPVALAGIAISRRVVRESYGSPRRMDWPGQLLALAALATLTLGVASGASSGWTAPSALGCLSAAAVLAVAFVIAESRSADPLVPLRLFGSRPFVCANLAAAMVSFGTMGLLFLISMYVLQVDHGSATAAGMRIVPLFAAHGLASSSAGRLCARWGGPVVAITGAAVAAIATWWLAWSAGDTAVMVLALTICGIGVGAGMSALVACVAAAAPGEPAGLTSGLNNTARQIGNSVSVALLGGLVAAAATPQQGVQLALWVNGAAYFLAAVLAAALAVRRNTGRPERDEAHC</sequence>
<name>A0ABP4BD23_9ACTN</name>
<feature type="transmembrane region" description="Helical" evidence="6">
    <location>
        <begin position="183"/>
        <end position="200"/>
    </location>
</feature>
<keyword evidence="9" id="KW-1185">Reference proteome</keyword>
<organism evidence="8 9">
    <name type="scientific">Nonomuraea longicatena</name>
    <dbReference type="NCBI Taxonomy" id="83682"/>
    <lineage>
        <taxon>Bacteria</taxon>
        <taxon>Bacillati</taxon>
        <taxon>Actinomycetota</taxon>
        <taxon>Actinomycetes</taxon>
        <taxon>Streptosporangiales</taxon>
        <taxon>Streptosporangiaceae</taxon>
        <taxon>Nonomuraea</taxon>
    </lineage>
</organism>
<evidence type="ECO:0000256" key="1">
    <source>
        <dbReference type="ARBA" id="ARBA00004651"/>
    </source>
</evidence>
<feature type="domain" description="Major facilitator superfamily (MFS) profile" evidence="7">
    <location>
        <begin position="1"/>
        <end position="429"/>
    </location>
</feature>
<evidence type="ECO:0000256" key="5">
    <source>
        <dbReference type="ARBA" id="ARBA00023136"/>
    </source>
</evidence>
<reference evidence="9" key="1">
    <citation type="journal article" date="2019" name="Int. J. Syst. Evol. Microbiol.">
        <title>The Global Catalogue of Microorganisms (GCM) 10K type strain sequencing project: providing services to taxonomists for standard genome sequencing and annotation.</title>
        <authorList>
            <consortium name="The Broad Institute Genomics Platform"/>
            <consortium name="The Broad Institute Genome Sequencing Center for Infectious Disease"/>
            <person name="Wu L."/>
            <person name="Ma J."/>
        </authorList>
    </citation>
    <scope>NUCLEOTIDE SEQUENCE [LARGE SCALE GENOMIC DNA]</scope>
    <source>
        <strain evidence="9">JCM 11136</strain>
    </source>
</reference>
<feature type="transmembrane region" description="Helical" evidence="6">
    <location>
        <begin position="206"/>
        <end position="226"/>
    </location>
</feature>
<comment type="caution">
    <text evidence="8">The sequence shown here is derived from an EMBL/GenBank/DDBJ whole genome shotgun (WGS) entry which is preliminary data.</text>
</comment>
<feature type="transmembrane region" description="Helical" evidence="6">
    <location>
        <begin position="118"/>
        <end position="139"/>
    </location>
</feature>
<dbReference type="SUPFAM" id="SSF103473">
    <property type="entry name" value="MFS general substrate transporter"/>
    <property type="match status" value="1"/>
</dbReference>